<sequence length="265" mass="29165">MNPFKPSLARFSRSTPIASSPRTLGVATGCIAGIARNSKYDGIELKQQDPSPFIPDDFRNRASLSNHSPSHRQISDSPFTHLLYSITRSLTQTPTANLPQLTSILRSYVSNPLHWSAYAHANPSKQYTRNLVLEVPGIFNLLILVWTPGKRSAVHDHADSHCLMKILQGELVERRFAIPKFPGTEGKLKQTAKAEYGTGKVTYMSDQLGLHSIANPSQSNYAVSLHLYTPPNAAVRGCHVYDADNGSAEHVMQGAYDSVRGIVQE</sequence>
<evidence type="ECO:0000256" key="3">
    <source>
        <dbReference type="ARBA" id="ARBA00022723"/>
    </source>
</evidence>
<dbReference type="EMBL" id="KZ679006">
    <property type="protein sequence ID" value="PSS28287.1"/>
    <property type="molecule type" value="Genomic_DNA"/>
</dbReference>
<name>A0A2T3BFU2_AMORE</name>
<dbReference type="Proteomes" id="UP000241818">
    <property type="component" value="Unassembled WGS sequence"/>
</dbReference>
<evidence type="ECO:0000256" key="4">
    <source>
        <dbReference type="ARBA" id="ARBA00022964"/>
    </source>
</evidence>
<keyword evidence="3 8" id="KW-0479">Metal-binding</keyword>
<dbReference type="SUPFAM" id="SSF51182">
    <property type="entry name" value="RmlC-like cupins"/>
    <property type="match status" value="1"/>
</dbReference>
<dbReference type="RefSeq" id="XP_024725812.1">
    <property type="nucleotide sequence ID" value="XM_024867915.1"/>
</dbReference>
<evidence type="ECO:0000256" key="5">
    <source>
        <dbReference type="ARBA" id="ARBA00023002"/>
    </source>
</evidence>
<keyword evidence="5 9" id="KW-0560">Oxidoreductase</keyword>
<dbReference type="Pfam" id="PF05995">
    <property type="entry name" value="CDO_I"/>
    <property type="match status" value="1"/>
</dbReference>
<dbReference type="STRING" id="857342.A0A2T3BFU2"/>
<dbReference type="GO" id="GO:0017172">
    <property type="term" value="F:cysteine dioxygenase activity"/>
    <property type="evidence" value="ECO:0007669"/>
    <property type="project" value="UniProtKB-UniRule"/>
</dbReference>
<dbReference type="PANTHER" id="PTHR12918:SF1">
    <property type="entry name" value="CYSTEINE DIOXYGENASE TYPE 1"/>
    <property type="match status" value="1"/>
</dbReference>
<feature type="binding site" evidence="8">
    <location>
        <position position="155"/>
    </location>
    <ligand>
        <name>Fe cation</name>
        <dbReference type="ChEBI" id="CHEBI:24875"/>
        <note>catalytic</note>
    </ligand>
</feature>
<comment type="cofactor">
    <cofactor evidence="9">
        <name>Fe cation</name>
        <dbReference type="ChEBI" id="CHEBI:24875"/>
    </cofactor>
    <text evidence="9">Binds 1 Fe cation per subunit.</text>
</comment>
<evidence type="ECO:0000256" key="1">
    <source>
        <dbReference type="ARBA" id="ARBA00006622"/>
    </source>
</evidence>
<organism evidence="10 11">
    <name type="scientific">Amorphotheca resinae ATCC 22711</name>
    <dbReference type="NCBI Taxonomy" id="857342"/>
    <lineage>
        <taxon>Eukaryota</taxon>
        <taxon>Fungi</taxon>
        <taxon>Dikarya</taxon>
        <taxon>Ascomycota</taxon>
        <taxon>Pezizomycotina</taxon>
        <taxon>Leotiomycetes</taxon>
        <taxon>Helotiales</taxon>
        <taxon>Amorphothecaceae</taxon>
        <taxon>Amorphotheca</taxon>
    </lineage>
</organism>
<feature type="cross-link" description="3'-(S-cysteinyl)-tyrosine (Cys-Tyr)" evidence="7">
    <location>
        <begin position="162"/>
        <end position="228"/>
    </location>
</feature>
<dbReference type="InterPro" id="IPR014710">
    <property type="entry name" value="RmlC-like_jellyroll"/>
</dbReference>
<accession>A0A2T3BFU2</accession>
<gene>
    <name evidence="10" type="ORF">M430DRAFT_47306</name>
</gene>
<reference evidence="10 11" key="1">
    <citation type="journal article" date="2018" name="New Phytol.">
        <title>Comparative genomics and transcriptomics depict ericoid mycorrhizal fungi as versatile saprotrophs and plant mutualists.</title>
        <authorList>
            <person name="Martino E."/>
            <person name="Morin E."/>
            <person name="Grelet G.A."/>
            <person name="Kuo A."/>
            <person name="Kohler A."/>
            <person name="Daghino S."/>
            <person name="Barry K.W."/>
            <person name="Cichocki N."/>
            <person name="Clum A."/>
            <person name="Dockter R.B."/>
            <person name="Hainaut M."/>
            <person name="Kuo R.C."/>
            <person name="LaButti K."/>
            <person name="Lindahl B.D."/>
            <person name="Lindquist E.A."/>
            <person name="Lipzen A."/>
            <person name="Khouja H.R."/>
            <person name="Magnuson J."/>
            <person name="Murat C."/>
            <person name="Ohm R.A."/>
            <person name="Singer S.W."/>
            <person name="Spatafora J.W."/>
            <person name="Wang M."/>
            <person name="Veneault-Fourrey C."/>
            <person name="Henrissat B."/>
            <person name="Grigoriev I.V."/>
            <person name="Martin F.M."/>
            <person name="Perotto S."/>
        </authorList>
    </citation>
    <scope>NUCLEOTIDE SEQUENCE [LARGE SCALE GENOMIC DNA]</scope>
    <source>
        <strain evidence="10 11">ATCC 22711</strain>
    </source>
</reference>
<evidence type="ECO:0000256" key="6">
    <source>
        <dbReference type="ARBA" id="ARBA00023004"/>
    </source>
</evidence>
<proteinExistence type="inferred from homology"/>
<feature type="binding site" evidence="8">
    <location>
        <position position="211"/>
    </location>
    <ligand>
        <name>Fe cation</name>
        <dbReference type="ChEBI" id="CHEBI:24875"/>
        <note>catalytic</note>
    </ligand>
</feature>
<dbReference type="GeneID" id="36575996"/>
<keyword evidence="7" id="KW-0883">Thioether bond</keyword>
<evidence type="ECO:0000313" key="11">
    <source>
        <dbReference type="Proteomes" id="UP000241818"/>
    </source>
</evidence>
<comment type="catalytic activity">
    <reaction evidence="9">
        <text>L-cysteine + O2 = 3-sulfino-L-alanine + H(+)</text>
        <dbReference type="Rhea" id="RHEA:20441"/>
        <dbReference type="ChEBI" id="CHEBI:15378"/>
        <dbReference type="ChEBI" id="CHEBI:15379"/>
        <dbReference type="ChEBI" id="CHEBI:35235"/>
        <dbReference type="ChEBI" id="CHEBI:61085"/>
        <dbReference type="EC" id="1.13.11.20"/>
    </reaction>
</comment>
<dbReference type="InterPro" id="IPR011051">
    <property type="entry name" value="RmlC_Cupin_sf"/>
</dbReference>
<evidence type="ECO:0000313" key="10">
    <source>
        <dbReference type="EMBL" id="PSS28287.1"/>
    </source>
</evidence>
<dbReference type="GO" id="GO:0019448">
    <property type="term" value="P:L-cysteine catabolic process"/>
    <property type="evidence" value="ECO:0007669"/>
    <property type="project" value="TreeGrafter"/>
</dbReference>
<keyword evidence="4 9" id="KW-0223">Dioxygenase</keyword>
<keyword evidence="11" id="KW-1185">Reference proteome</keyword>
<evidence type="ECO:0000256" key="7">
    <source>
        <dbReference type="PIRSR" id="PIRSR610300-50"/>
    </source>
</evidence>
<evidence type="ECO:0000256" key="8">
    <source>
        <dbReference type="PIRSR" id="PIRSR610300-51"/>
    </source>
</evidence>
<dbReference type="InterPro" id="IPR010300">
    <property type="entry name" value="CDO_1"/>
</dbReference>
<feature type="binding site" evidence="8">
    <location>
        <position position="157"/>
    </location>
    <ligand>
        <name>Fe cation</name>
        <dbReference type="ChEBI" id="CHEBI:24875"/>
        <note>catalytic</note>
    </ligand>
</feature>
<dbReference type="GO" id="GO:0008198">
    <property type="term" value="F:ferrous iron binding"/>
    <property type="evidence" value="ECO:0007669"/>
    <property type="project" value="TreeGrafter"/>
</dbReference>
<dbReference type="InParanoid" id="A0A2T3BFU2"/>
<dbReference type="AlphaFoldDB" id="A0A2T3BFU2"/>
<evidence type="ECO:0000256" key="2">
    <source>
        <dbReference type="ARBA" id="ARBA00013133"/>
    </source>
</evidence>
<protein>
    <recommendedName>
        <fullName evidence="2 9">Cysteine dioxygenase</fullName>
        <ecNumber evidence="2 9">1.13.11.20</ecNumber>
    </recommendedName>
</protein>
<dbReference type="PANTHER" id="PTHR12918">
    <property type="entry name" value="CYSTEINE DIOXYGENASE"/>
    <property type="match status" value="1"/>
</dbReference>
<evidence type="ECO:0000256" key="9">
    <source>
        <dbReference type="RuleBase" id="RU366010"/>
    </source>
</evidence>
<dbReference type="CDD" id="cd10548">
    <property type="entry name" value="cupin_CDO"/>
    <property type="match status" value="1"/>
</dbReference>
<dbReference type="OrthoDB" id="543511at2759"/>
<dbReference type="Gene3D" id="2.60.120.10">
    <property type="entry name" value="Jelly Rolls"/>
    <property type="match status" value="1"/>
</dbReference>
<comment type="similarity">
    <text evidence="1 9">Belongs to the cysteine dioxygenase family.</text>
</comment>
<dbReference type="EC" id="1.13.11.20" evidence="2 9"/>
<keyword evidence="6 8" id="KW-0408">Iron</keyword>